<reference evidence="1 2" key="1">
    <citation type="journal article" date="2017" name="Nat. Microbiol.">
        <title>Natural product diversity associated with the nematode symbionts Photorhabdus and Xenorhabdus.</title>
        <authorList>
            <person name="Tobias N.J."/>
            <person name="Wolff H."/>
            <person name="Djahanschiri B."/>
            <person name="Grundmann F."/>
            <person name="Kronenwerth M."/>
            <person name="Shi Y.M."/>
            <person name="Simonyi S."/>
            <person name="Grun P."/>
            <person name="Shapiro-Ilan D."/>
            <person name="Pidot S.J."/>
            <person name="Stinear T.P."/>
            <person name="Ebersberger I."/>
            <person name="Bode H.B."/>
        </authorList>
    </citation>
    <scope>NUCLEOTIDE SEQUENCE [LARGE SCALE GENOMIC DNA]</scope>
    <source>
        <strain evidence="1 2">DSM 22670</strain>
    </source>
</reference>
<protein>
    <submittedName>
        <fullName evidence="1">Uncharacterized protein</fullName>
    </submittedName>
</protein>
<proteinExistence type="predicted"/>
<keyword evidence="2" id="KW-1185">Reference proteome</keyword>
<comment type="caution">
    <text evidence="1">The sequence shown here is derived from an EMBL/GenBank/DDBJ whole genome shotgun (WGS) entry which is preliminary data.</text>
</comment>
<accession>A0A2D0K7X7</accession>
<name>A0A2D0K7X7_9GAMM</name>
<sequence>MQDSDGYQDQRKRLSLKIPNKVSATIEKIIEHRINNGDDDLPINRTAVAIEMMVIGAQVLKKSLEDSSDVQKAYTKEFETVVKLILSCEYFSRMAASNSGEIDYLKNSDELIDLRKRWADAAKELLS</sequence>
<evidence type="ECO:0000313" key="2">
    <source>
        <dbReference type="Proteomes" id="UP000222168"/>
    </source>
</evidence>
<dbReference type="AlphaFoldDB" id="A0A2D0K7X7"/>
<dbReference type="Proteomes" id="UP000222168">
    <property type="component" value="Unassembled WGS sequence"/>
</dbReference>
<organism evidence="1 2">
    <name type="scientific">Xenorhabdus ishibashii</name>
    <dbReference type="NCBI Taxonomy" id="1034471"/>
    <lineage>
        <taxon>Bacteria</taxon>
        <taxon>Pseudomonadati</taxon>
        <taxon>Pseudomonadota</taxon>
        <taxon>Gammaproteobacteria</taxon>
        <taxon>Enterobacterales</taxon>
        <taxon>Morganellaceae</taxon>
        <taxon>Xenorhabdus</taxon>
    </lineage>
</organism>
<dbReference type="RefSeq" id="WP_099119201.1">
    <property type="nucleotide sequence ID" value="NZ_NJAK01000003.1"/>
</dbReference>
<evidence type="ECO:0000313" key="1">
    <source>
        <dbReference type="EMBL" id="PHM59548.1"/>
    </source>
</evidence>
<gene>
    <name evidence="1" type="ORF">Xish_03667</name>
</gene>
<dbReference type="EMBL" id="NJAK01000003">
    <property type="protein sequence ID" value="PHM59548.1"/>
    <property type="molecule type" value="Genomic_DNA"/>
</dbReference>